<dbReference type="EMBL" id="PXYI01000009">
    <property type="protein sequence ID" value="PSJ37345.1"/>
    <property type="molecule type" value="Genomic_DNA"/>
</dbReference>
<dbReference type="AlphaFoldDB" id="A0A2P7QHA5"/>
<reference evidence="1 2" key="1">
    <citation type="submission" date="2018-03" db="EMBL/GenBank/DDBJ databases">
        <title>The draft genome of Sphingosinicella sp. GL-C-18.</title>
        <authorList>
            <person name="Liu L."/>
            <person name="Li L."/>
            <person name="Liang L."/>
            <person name="Zhang X."/>
            <person name="Wang T."/>
        </authorList>
    </citation>
    <scope>NUCLEOTIDE SEQUENCE [LARGE SCALE GENOMIC DNA]</scope>
    <source>
        <strain evidence="1 2">GL-C-18</strain>
    </source>
</reference>
<proteinExistence type="predicted"/>
<dbReference type="Proteomes" id="UP000241167">
    <property type="component" value="Unassembled WGS sequence"/>
</dbReference>
<keyword evidence="2" id="KW-1185">Reference proteome</keyword>
<evidence type="ECO:0000313" key="1">
    <source>
        <dbReference type="EMBL" id="PSJ37345.1"/>
    </source>
</evidence>
<sequence>MTSPEPDTAFLLRRAEEEAILAIRTDQSPAAPAHYELALLYSARALDALAEVPIGERPEIAPPPHAA</sequence>
<organism evidence="1 2">
    <name type="scientific">Allosphingosinicella deserti</name>
    <dbReference type="NCBI Taxonomy" id="2116704"/>
    <lineage>
        <taxon>Bacteria</taxon>
        <taxon>Pseudomonadati</taxon>
        <taxon>Pseudomonadota</taxon>
        <taxon>Alphaproteobacteria</taxon>
        <taxon>Sphingomonadales</taxon>
        <taxon>Sphingomonadaceae</taxon>
        <taxon>Allosphingosinicella</taxon>
    </lineage>
</organism>
<evidence type="ECO:0000313" key="2">
    <source>
        <dbReference type="Proteomes" id="UP000241167"/>
    </source>
</evidence>
<gene>
    <name evidence="1" type="ORF">C7I55_22785</name>
</gene>
<accession>A0A2P7QHA5</accession>
<protein>
    <submittedName>
        <fullName evidence="1">Uncharacterized protein</fullName>
    </submittedName>
</protein>
<comment type="caution">
    <text evidence="1">The sequence shown here is derived from an EMBL/GenBank/DDBJ whole genome shotgun (WGS) entry which is preliminary data.</text>
</comment>
<dbReference type="RefSeq" id="WP_106515336.1">
    <property type="nucleotide sequence ID" value="NZ_PXYI01000009.1"/>
</dbReference>
<name>A0A2P7QHA5_9SPHN</name>
<dbReference type="OrthoDB" id="7596723at2"/>